<evidence type="ECO:0000313" key="3">
    <source>
        <dbReference type="Proteomes" id="UP000232412"/>
    </source>
</evidence>
<dbReference type="OrthoDB" id="374262at2157"/>
<gene>
    <name evidence="2" type="ORF">NSIN_30184</name>
</gene>
<name>A0A2H1EIG3_9ARCH</name>
<organism evidence="2 3">
    <name type="scientific">Nitrosotalea sinensis</name>
    <dbReference type="NCBI Taxonomy" id="1499975"/>
    <lineage>
        <taxon>Archaea</taxon>
        <taxon>Nitrososphaerota</taxon>
        <taxon>Nitrososphaeria</taxon>
        <taxon>Nitrosotaleales</taxon>
        <taxon>Nitrosotaleaceae</taxon>
        <taxon>Nitrosotalea</taxon>
    </lineage>
</organism>
<proteinExistence type="predicted"/>
<reference evidence="3" key="1">
    <citation type="submission" date="2016-12" db="EMBL/GenBank/DDBJ databases">
        <authorList>
            <person name="Herbold C."/>
        </authorList>
    </citation>
    <scope>NUCLEOTIDE SEQUENCE [LARGE SCALE GENOMIC DNA]</scope>
</reference>
<dbReference type="AlphaFoldDB" id="A0A2H1EIG3"/>
<dbReference type="Proteomes" id="UP000232412">
    <property type="component" value="Unassembled WGS sequence"/>
</dbReference>
<keyword evidence="1" id="KW-0812">Transmembrane</keyword>
<protein>
    <submittedName>
        <fullName evidence="2">Uncharacterized protein</fullName>
    </submittedName>
</protein>
<sequence length="66" mass="7612">MDGWIYPLLLSIIGGPAAIIFRRWYSKKETTPSKFRDAGTYVRDDSLYSYDDEEKDSDKSSKNKDA</sequence>
<evidence type="ECO:0000313" key="2">
    <source>
        <dbReference type="EMBL" id="SHO46555.1"/>
    </source>
</evidence>
<feature type="transmembrane region" description="Helical" evidence="1">
    <location>
        <begin position="6"/>
        <end position="25"/>
    </location>
</feature>
<accession>A0A2H1EIG3</accession>
<dbReference type="EMBL" id="FRFC01000004">
    <property type="protein sequence ID" value="SHO46555.1"/>
    <property type="molecule type" value="Genomic_DNA"/>
</dbReference>
<keyword evidence="3" id="KW-1185">Reference proteome</keyword>
<dbReference type="RefSeq" id="WP_101010409.1">
    <property type="nucleotide sequence ID" value="NZ_FRFC01000004.1"/>
</dbReference>
<keyword evidence="1" id="KW-1133">Transmembrane helix</keyword>
<keyword evidence="1" id="KW-0472">Membrane</keyword>
<evidence type="ECO:0000256" key="1">
    <source>
        <dbReference type="SAM" id="Phobius"/>
    </source>
</evidence>